<dbReference type="Proteomes" id="UP000576082">
    <property type="component" value="Unassembled WGS sequence"/>
</dbReference>
<comment type="caution">
    <text evidence="1">The sequence shown here is derived from an EMBL/GenBank/DDBJ whole genome shotgun (WGS) entry which is preliminary data.</text>
</comment>
<proteinExistence type="predicted"/>
<accession>A0A7X9RTL7</accession>
<dbReference type="PROSITE" id="PS51257">
    <property type="entry name" value="PROKAR_LIPOPROTEIN"/>
    <property type="match status" value="1"/>
</dbReference>
<dbReference type="AlphaFoldDB" id="A0A7X9RTL7"/>
<organism evidence="1 2">
    <name type="scientific">Flammeovirga aprica JL-4</name>
    <dbReference type="NCBI Taxonomy" id="694437"/>
    <lineage>
        <taxon>Bacteria</taxon>
        <taxon>Pseudomonadati</taxon>
        <taxon>Bacteroidota</taxon>
        <taxon>Cytophagia</taxon>
        <taxon>Cytophagales</taxon>
        <taxon>Flammeovirgaceae</taxon>
        <taxon>Flammeovirga</taxon>
    </lineage>
</organism>
<name>A0A7X9RTL7_9BACT</name>
<evidence type="ECO:0000313" key="2">
    <source>
        <dbReference type="Proteomes" id="UP000576082"/>
    </source>
</evidence>
<keyword evidence="2" id="KW-1185">Reference proteome</keyword>
<sequence>MKIQDLFKFIALNTLLIGLFSCSNDELDDSPSTLPVQVNSFTTYSIESFSKSGQVHIEMDENEKIFVRVNLNQAVTDENTVKIYNGLFDGTEQDVYLTLNPIPAGETSSLTEVHQSDNGENIRFEDLVTADRNLRVLLNSEENLSINVFTDLGANAFVQSGEKNYPLYDKDSSIIAETIMLPRENASPMLVAVKMSEKEDSKEYYPRIITGTAATGSLSNEVIVELPTILKFGNETTGNISFASLTEFTDPMAIDNGFMAITEESVTGNEIGRGDVGGNELTGNYNDYSFDNEKNKNYKGTVRLQERRNGYTLIGYQMHSGENNPSENSSVGLYVSNHIQYNEGKVTLLTEYQANSESVFYSDVRELKYNDLLASDYHIRMFQGTEDKGGDYYVVSNIGTAAYTGTNSITDITYFEDVIAEPLKVKLKQRVNGQTEGVIEFASYINSNERYEISIYKGTDINEENPTALVNLLSVKSTDGRVSYRDLHSDSNGDPIDYIDMVGGQNHYRVKRKIDGGTYEYIGYGIVE</sequence>
<reference evidence="1 2" key="1">
    <citation type="submission" date="2020-04" db="EMBL/GenBank/DDBJ databases">
        <title>Flammeovirga sp. SR4, a novel species isolated from seawater.</title>
        <authorList>
            <person name="Wang X."/>
        </authorList>
    </citation>
    <scope>NUCLEOTIDE SEQUENCE [LARGE SCALE GENOMIC DNA]</scope>
    <source>
        <strain evidence="1 2">ATCC 23126</strain>
    </source>
</reference>
<gene>
    <name evidence="1" type="ORF">HHU12_05805</name>
</gene>
<protein>
    <submittedName>
        <fullName evidence="1">Uncharacterized protein</fullName>
    </submittedName>
</protein>
<dbReference type="EMBL" id="JABANE010000011">
    <property type="protein sequence ID" value="NME67474.1"/>
    <property type="molecule type" value="Genomic_DNA"/>
</dbReference>
<evidence type="ECO:0000313" key="1">
    <source>
        <dbReference type="EMBL" id="NME67474.1"/>
    </source>
</evidence>
<dbReference type="RefSeq" id="WP_169655811.1">
    <property type="nucleotide sequence ID" value="NZ_JABANE010000011.1"/>
</dbReference>